<organism evidence="1">
    <name type="scientific">Lepeophtheirus salmonis</name>
    <name type="common">Salmon louse</name>
    <name type="synonym">Caligus salmonis</name>
    <dbReference type="NCBI Taxonomy" id="72036"/>
    <lineage>
        <taxon>Eukaryota</taxon>
        <taxon>Metazoa</taxon>
        <taxon>Ecdysozoa</taxon>
        <taxon>Arthropoda</taxon>
        <taxon>Crustacea</taxon>
        <taxon>Multicrustacea</taxon>
        <taxon>Hexanauplia</taxon>
        <taxon>Copepoda</taxon>
        <taxon>Siphonostomatoida</taxon>
        <taxon>Caligidae</taxon>
        <taxon>Lepeophtheirus</taxon>
    </lineage>
</organism>
<name>A0A0K2TZT2_LEPSM</name>
<sequence>MGNKSYLDSIKKS</sequence>
<proteinExistence type="predicted"/>
<dbReference type="EMBL" id="HACA01014173">
    <property type="protein sequence ID" value="CDW31534.1"/>
    <property type="molecule type" value="Transcribed_RNA"/>
</dbReference>
<protein>
    <submittedName>
        <fullName evidence="1">Uncharacterized protein</fullName>
    </submittedName>
</protein>
<evidence type="ECO:0000313" key="1">
    <source>
        <dbReference type="EMBL" id="CDW31534.1"/>
    </source>
</evidence>
<reference evidence="1" key="1">
    <citation type="submission" date="2014-05" db="EMBL/GenBank/DDBJ databases">
        <authorList>
            <person name="Chronopoulou M."/>
        </authorList>
    </citation>
    <scope>NUCLEOTIDE SEQUENCE</scope>
    <source>
        <tissue evidence="1">Whole organism</tissue>
    </source>
</reference>
<accession>A0A0K2TZT2</accession>